<dbReference type="PANTHER" id="PTHR38432:SF1">
    <property type="entry name" value="TELA-LIKE PROTEIN SAOUHSC_01408"/>
    <property type="match status" value="1"/>
</dbReference>
<dbReference type="InterPro" id="IPR008863">
    <property type="entry name" value="Toxic_anion-R_TelA"/>
</dbReference>
<evidence type="ECO:0000256" key="1">
    <source>
        <dbReference type="ARBA" id="ARBA00005541"/>
    </source>
</evidence>
<accession>A0ABV8DHM2</accession>
<name>A0ABV8DHM2_9BURK</name>
<evidence type="ECO:0000256" key="2">
    <source>
        <dbReference type="PIRNR" id="PIRNR026508"/>
    </source>
</evidence>
<dbReference type="Proteomes" id="UP001595693">
    <property type="component" value="Unassembled WGS sequence"/>
</dbReference>
<keyword evidence="4" id="KW-1185">Reference proteome</keyword>
<gene>
    <name evidence="3" type="ORF">ACFOW3_25740</name>
</gene>
<dbReference type="Pfam" id="PF05816">
    <property type="entry name" value="TelA"/>
    <property type="match status" value="1"/>
</dbReference>
<organism evidence="3 4">
    <name type="scientific">Acidovorax facilis</name>
    <dbReference type="NCBI Taxonomy" id="12917"/>
    <lineage>
        <taxon>Bacteria</taxon>
        <taxon>Pseudomonadati</taxon>
        <taxon>Pseudomonadota</taxon>
        <taxon>Betaproteobacteria</taxon>
        <taxon>Burkholderiales</taxon>
        <taxon>Comamonadaceae</taxon>
        <taxon>Acidovorax</taxon>
    </lineage>
</organism>
<protein>
    <submittedName>
        <fullName evidence="3">Toxic anion resistance protein</fullName>
    </submittedName>
</protein>
<comment type="similarity">
    <text evidence="1 2">Belongs to the TelA family.</text>
</comment>
<evidence type="ECO:0000313" key="3">
    <source>
        <dbReference type="EMBL" id="MFC3938025.1"/>
    </source>
</evidence>
<dbReference type="EMBL" id="JBHSAJ010000160">
    <property type="protein sequence ID" value="MFC3938025.1"/>
    <property type="molecule type" value="Genomic_DNA"/>
</dbReference>
<dbReference type="PIRSF" id="PIRSF026508">
    <property type="entry name" value="TelA"/>
    <property type="match status" value="1"/>
</dbReference>
<dbReference type="PANTHER" id="PTHR38432">
    <property type="entry name" value="TELA-LIKE PROTEIN SAOUHSC_01408"/>
    <property type="match status" value="1"/>
</dbReference>
<reference evidence="4" key="1">
    <citation type="journal article" date="2019" name="Int. J. Syst. Evol. Microbiol.">
        <title>The Global Catalogue of Microorganisms (GCM) 10K type strain sequencing project: providing services to taxonomists for standard genome sequencing and annotation.</title>
        <authorList>
            <consortium name="The Broad Institute Genomics Platform"/>
            <consortium name="The Broad Institute Genome Sequencing Center for Infectious Disease"/>
            <person name="Wu L."/>
            <person name="Ma J."/>
        </authorList>
    </citation>
    <scope>NUCLEOTIDE SEQUENCE [LARGE SCALE GENOMIC DNA]</scope>
    <source>
        <strain evidence="4">CCUG 2113</strain>
    </source>
</reference>
<proteinExistence type="inferred from homology"/>
<sequence>MKSSIATRPGNSLVTLDEGELRKLGLTAADLAEISQVAMRIQPENPLTVSEFGRDVGEHTSRYADSLLDQVRNRDLDVAGEKLSAVVHVAKRMNLGVLSDKRSRLPIVGPLVDRIRLRSGRIVGEFDSTRQQIDSLVREVEATQSGIRERNAGLEDMHVGVREEHRLLGIHVAAGKMRLAEVRAQLVQLREGGQGDIQAAHEVADLETVATNLEKRINDLMVLQHSALQSLPMIRLIQSNNQMLADKFHTVREITVPAWKRQFMLKLTLNEQRNAVELADTIDNTTNDLLKRNAALLHRNSVETAKANQRLVIDVDTLREVQTTLIKSVEDVIRIHHEGIQSFRQAEAQIESMRSDLQAKLSRTPAAGTVSYQEAA</sequence>
<comment type="caution">
    <text evidence="3">The sequence shown here is derived from an EMBL/GenBank/DDBJ whole genome shotgun (WGS) entry which is preliminary data.</text>
</comment>
<dbReference type="RefSeq" id="WP_289781630.1">
    <property type="nucleotide sequence ID" value="NZ_JAMXAX010000143.1"/>
</dbReference>
<evidence type="ECO:0000313" key="4">
    <source>
        <dbReference type="Proteomes" id="UP001595693"/>
    </source>
</evidence>